<feature type="compositionally biased region" description="Basic residues" evidence="1">
    <location>
        <begin position="248"/>
        <end position="258"/>
    </location>
</feature>
<feature type="compositionally biased region" description="Low complexity" evidence="1">
    <location>
        <begin position="54"/>
        <end position="69"/>
    </location>
</feature>
<accession>A0AA38RPT4</accession>
<sequence length="677" mass="76017">MAKRKRQKQSTLTFEPVGASSPGGSFSPANVRYSTASKSSPIKARNGKGPSASQETQEQLKTKLKQQTLDSHSGASKDFKAGVSEPKKTQKPEDGTNPVSIGSNVHPRSSQPQQSRLAFMRSTRISKRHVMFEDSSESEDELSAVQGNDRDGSAQNSRHKTSQGDAASDVIPSIKNVTDNATRKQAPTSSQSLPVLSDDDDEDVDSDAPLVTPRPRHRHRKNVIVIDDEDDEDEDKDASEDDDVQTPAKRRRLTHRARVGSESANSSESEDLPPVQSSRLLKKSTVGPKSGMLSPKTSQPMSTPRRPSTLRSQKKKHMEILRRRRAGEIVEDLSESSEEDRPALYDTDSDHLALSEFEDDEEEGEKEELAPPKKRKNIDPRTLVKDRASGSSKMDTGSGDNNENDLDDFIVEDDEDDALGVPAAVLRNEIPLEFTAHAHKPLKDHFRDAIEWLVHRRINPGFNKDDEVYQLAWRKLYHEVLTLAESKFMSTVWKSDFRYALQARPYIEQQEIVSGGLALENCQACGRGSHPATWRIRFSGAPYSKDTLDEVDSSNDEDSDDSARDEDGMRIPPESREWFVGVTCNSNAETAHDLIHWKKALDDWVMGQLESGGWMEPEKCAERDRMRAKERRKLADQIIDEWEANRVVKGLFGDFMANLETARNKPTTARRRGMFRR</sequence>
<evidence type="ECO:0000313" key="3">
    <source>
        <dbReference type="EMBL" id="KAJ9136717.1"/>
    </source>
</evidence>
<feature type="compositionally biased region" description="Basic and acidic residues" evidence="1">
    <location>
        <begin position="367"/>
        <end position="388"/>
    </location>
</feature>
<feature type="compositionally biased region" description="Polar residues" evidence="1">
    <location>
        <begin position="389"/>
        <end position="401"/>
    </location>
</feature>
<feature type="region of interest" description="Disordered" evidence="1">
    <location>
        <begin position="545"/>
        <end position="571"/>
    </location>
</feature>
<dbReference type="GO" id="GO:0005634">
    <property type="term" value="C:nucleus"/>
    <property type="evidence" value="ECO:0007669"/>
    <property type="project" value="TreeGrafter"/>
</dbReference>
<keyword evidence="4" id="KW-1185">Reference proteome</keyword>
<dbReference type="AlphaFoldDB" id="A0AA38RPT4"/>
<feature type="compositionally biased region" description="Basic and acidic residues" evidence="1">
    <location>
        <begin position="561"/>
        <end position="571"/>
    </location>
</feature>
<feature type="domain" description="DUF4211" evidence="2">
    <location>
        <begin position="408"/>
        <end position="548"/>
    </location>
</feature>
<organism evidence="3 4">
    <name type="scientific">Pleurostoma richardsiae</name>
    <dbReference type="NCBI Taxonomy" id="41990"/>
    <lineage>
        <taxon>Eukaryota</taxon>
        <taxon>Fungi</taxon>
        <taxon>Dikarya</taxon>
        <taxon>Ascomycota</taxon>
        <taxon>Pezizomycotina</taxon>
        <taxon>Sordariomycetes</taxon>
        <taxon>Sordariomycetidae</taxon>
        <taxon>Calosphaeriales</taxon>
        <taxon>Pleurostomataceae</taxon>
        <taxon>Pleurostoma</taxon>
    </lineage>
</organism>
<dbReference type="InterPro" id="IPR025451">
    <property type="entry name" value="DUF4211"/>
</dbReference>
<feature type="compositionally biased region" description="Basic residues" evidence="1">
    <location>
        <begin position="312"/>
        <end position="325"/>
    </location>
</feature>
<feature type="compositionally biased region" description="Acidic residues" evidence="1">
    <location>
        <begin position="356"/>
        <end position="366"/>
    </location>
</feature>
<feature type="compositionally biased region" description="Acidic residues" evidence="1">
    <location>
        <begin position="197"/>
        <end position="206"/>
    </location>
</feature>
<comment type="caution">
    <text evidence="3">The sequence shown here is derived from an EMBL/GenBank/DDBJ whole genome shotgun (WGS) entry which is preliminary data.</text>
</comment>
<dbReference type="EMBL" id="JANBVO010000038">
    <property type="protein sequence ID" value="KAJ9136717.1"/>
    <property type="molecule type" value="Genomic_DNA"/>
</dbReference>
<name>A0AA38RPT4_9PEZI</name>
<proteinExistence type="predicted"/>
<feature type="compositionally biased region" description="Polar residues" evidence="1">
    <location>
        <begin position="175"/>
        <end position="191"/>
    </location>
</feature>
<feature type="compositionally biased region" description="Polar residues" evidence="1">
    <location>
        <begin position="295"/>
        <end position="311"/>
    </location>
</feature>
<feature type="compositionally biased region" description="Low complexity" evidence="1">
    <location>
        <begin position="18"/>
        <end position="29"/>
    </location>
</feature>
<reference evidence="3" key="1">
    <citation type="submission" date="2022-07" db="EMBL/GenBank/DDBJ databases">
        <title>Fungi with potential for degradation of polypropylene.</title>
        <authorList>
            <person name="Gostincar C."/>
        </authorList>
    </citation>
    <scope>NUCLEOTIDE SEQUENCE</scope>
    <source>
        <strain evidence="3">EXF-13308</strain>
    </source>
</reference>
<gene>
    <name evidence="3" type="ORF">NKR23_g9634</name>
</gene>
<dbReference type="Proteomes" id="UP001174694">
    <property type="component" value="Unassembled WGS sequence"/>
</dbReference>
<feature type="compositionally biased region" description="Acidic residues" evidence="1">
    <location>
        <begin position="549"/>
        <end position="560"/>
    </location>
</feature>
<feature type="compositionally biased region" description="Acidic residues" evidence="1">
    <location>
        <begin position="226"/>
        <end position="244"/>
    </location>
</feature>
<feature type="region of interest" description="Disordered" evidence="1">
    <location>
        <begin position="1"/>
        <end position="407"/>
    </location>
</feature>
<feature type="compositionally biased region" description="Basic and acidic residues" evidence="1">
    <location>
        <begin position="339"/>
        <end position="353"/>
    </location>
</feature>
<feature type="compositionally biased region" description="Acidic residues" evidence="1">
    <location>
        <begin position="329"/>
        <end position="338"/>
    </location>
</feature>
<dbReference type="PANTHER" id="PTHR14689:SF0">
    <property type="entry name" value="COILED-COIL DOMAIN-CONTAINING PROTEIN 82"/>
    <property type="match status" value="1"/>
</dbReference>
<dbReference type="Pfam" id="PF13926">
    <property type="entry name" value="DUF4211"/>
    <property type="match status" value="1"/>
</dbReference>
<evidence type="ECO:0000259" key="2">
    <source>
        <dbReference type="Pfam" id="PF13926"/>
    </source>
</evidence>
<evidence type="ECO:0000313" key="4">
    <source>
        <dbReference type="Proteomes" id="UP001174694"/>
    </source>
</evidence>
<evidence type="ECO:0000256" key="1">
    <source>
        <dbReference type="SAM" id="MobiDB-lite"/>
    </source>
</evidence>
<protein>
    <recommendedName>
        <fullName evidence="2">DUF4211 domain-containing protein</fullName>
    </recommendedName>
</protein>
<feature type="compositionally biased region" description="Basic and acidic residues" evidence="1">
    <location>
        <begin position="75"/>
        <end position="94"/>
    </location>
</feature>
<feature type="compositionally biased region" description="Polar residues" evidence="1">
    <location>
        <begin position="97"/>
        <end position="116"/>
    </location>
</feature>
<dbReference type="PANTHER" id="PTHR14689">
    <property type="entry name" value="PHORBOL-ESTER_DAG-TYPE DOMAIN-CONTAINING PROTEIN"/>
    <property type="match status" value="1"/>
</dbReference>